<dbReference type="InterPro" id="IPR051629">
    <property type="entry name" value="Sulfite_efflux_TDT"/>
</dbReference>
<name>A0A5B7WZ99_9MICC</name>
<dbReference type="Proteomes" id="UP000307000">
    <property type="component" value="Chromosome"/>
</dbReference>
<comment type="similarity">
    <text evidence="2">Belongs to the tellurite-resistance/dicarboxylate transporter (TDT) family.</text>
</comment>
<reference evidence="9 10" key="1">
    <citation type="submission" date="2018-12" db="EMBL/GenBank/DDBJ databases">
        <title>Complete Genome Sequence of Glutamicibacter creatinolyticus strain LGCM259,isolated from an abscess of a 12-year-old mare in Italy.</title>
        <authorList>
            <person name="Santos R.G."/>
            <person name="Silva A.L."/>
            <person name="Seyffert N."/>
            <person name="Castro T.L.P."/>
            <person name="Attili A.R."/>
            <person name="Rifici C."/>
            <person name="Mazzullo G."/>
            <person name="Brenig B."/>
            <person name="Venanzi F."/>
            <person name="Azevedo V."/>
        </authorList>
    </citation>
    <scope>NUCLEOTIDE SEQUENCE [LARGE SCALE GENOMIC DNA]</scope>
    <source>
        <strain evidence="9 10">LGCM 259</strain>
    </source>
</reference>
<accession>A0A5B7WZ99</accession>
<evidence type="ECO:0008006" key="11">
    <source>
        <dbReference type="Google" id="ProtNLM"/>
    </source>
</evidence>
<evidence type="ECO:0000256" key="3">
    <source>
        <dbReference type="ARBA" id="ARBA00022448"/>
    </source>
</evidence>
<sequence length="343" mass="37229">MNVTPSTIPGAVTHWIAHQSPATFSSVMATGIIGYGLGLAGHRTVGQLFSWTAVGLLLILLAALVVRLITHGRAMLADLLNPSAAFGFFTIVAACTVVSLDLGALGLTRISLGIATAGGILWVGLCYVIPALLVLIERPEPGIAHANGSWFLWVVATQAVAGTFAFHPYIFRLGNIAALAIWLLGCMLYLMIATLVTIRMLRYPNHPETLSPTYWIFMGATAITVMTGSQLLSLANAGVLEPWLHPMIAFTCFALLSVGVWFIPLLVLFGYWRHVVRRHPLRYETSLWAIVFPLGMLASCCQFLGRETDFPALQHFGQGFIWVAVAAWVGTTALWLGMLVRRS</sequence>
<keyword evidence="3" id="KW-0813">Transport</keyword>
<feature type="transmembrane region" description="Helical" evidence="8">
    <location>
        <begin position="112"/>
        <end position="136"/>
    </location>
</feature>
<feature type="transmembrane region" description="Helical" evidence="8">
    <location>
        <begin position="148"/>
        <end position="170"/>
    </location>
</feature>
<keyword evidence="6 8" id="KW-1133">Transmembrane helix</keyword>
<feature type="transmembrane region" description="Helical" evidence="8">
    <location>
        <begin position="79"/>
        <end position="100"/>
    </location>
</feature>
<dbReference type="AlphaFoldDB" id="A0A5B7WZ99"/>
<gene>
    <name evidence="9" type="ORF">GcLGCM259_2924</name>
</gene>
<dbReference type="EMBL" id="CP034412">
    <property type="protein sequence ID" value="QCY48630.1"/>
    <property type="molecule type" value="Genomic_DNA"/>
</dbReference>
<protein>
    <recommendedName>
        <fullName evidence="11">C4-dicarboxylate ABC transporter</fullName>
    </recommendedName>
</protein>
<evidence type="ECO:0000256" key="1">
    <source>
        <dbReference type="ARBA" id="ARBA00004651"/>
    </source>
</evidence>
<dbReference type="GO" id="GO:0005886">
    <property type="term" value="C:plasma membrane"/>
    <property type="evidence" value="ECO:0007669"/>
    <property type="project" value="UniProtKB-SubCell"/>
</dbReference>
<comment type="subcellular location">
    <subcellularLocation>
        <location evidence="1">Cell membrane</location>
        <topology evidence="1">Multi-pass membrane protein</topology>
    </subcellularLocation>
</comment>
<dbReference type="GO" id="GO:0000319">
    <property type="term" value="F:sulfite transmembrane transporter activity"/>
    <property type="evidence" value="ECO:0007669"/>
    <property type="project" value="TreeGrafter"/>
</dbReference>
<feature type="transmembrane region" description="Helical" evidence="8">
    <location>
        <begin position="48"/>
        <end position="67"/>
    </location>
</feature>
<feature type="transmembrane region" description="Helical" evidence="8">
    <location>
        <begin position="213"/>
        <end position="235"/>
    </location>
</feature>
<dbReference type="InterPro" id="IPR004695">
    <property type="entry name" value="SLAC1/Mae1/Ssu1/TehA"/>
</dbReference>
<keyword evidence="4" id="KW-1003">Cell membrane</keyword>
<dbReference type="PANTHER" id="PTHR31686">
    <property type="match status" value="1"/>
</dbReference>
<evidence type="ECO:0000256" key="4">
    <source>
        <dbReference type="ARBA" id="ARBA00022475"/>
    </source>
</evidence>
<dbReference type="InterPro" id="IPR038665">
    <property type="entry name" value="Voltage-dep_anion_channel_sf"/>
</dbReference>
<dbReference type="Pfam" id="PF03595">
    <property type="entry name" value="SLAC1"/>
    <property type="match status" value="1"/>
</dbReference>
<feature type="transmembrane region" description="Helical" evidence="8">
    <location>
        <begin position="320"/>
        <end position="340"/>
    </location>
</feature>
<evidence type="ECO:0000256" key="6">
    <source>
        <dbReference type="ARBA" id="ARBA00022989"/>
    </source>
</evidence>
<dbReference type="RefSeq" id="WP_138927099.1">
    <property type="nucleotide sequence ID" value="NZ_CP034412.1"/>
</dbReference>
<evidence type="ECO:0000256" key="8">
    <source>
        <dbReference type="SAM" id="Phobius"/>
    </source>
</evidence>
<proteinExistence type="inferred from homology"/>
<evidence type="ECO:0000313" key="10">
    <source>
        <dbReference type="Proteomes" id="UP000307000"/>
    </source>
</evidence>
<evidence type="ECO:0000256" key="2">
    <source>
        <dbReference type="ARBA" id="ARBA00008566"/>
    </source>
</evidence>
<feature type="transmembrane region" description="Helical" evidence="8">
    <location>
        <begin position="285"/>
        <end position="305"/>
    </location>
</feature>
<keyword evidence="10" id="KW-1185">Reference proteome</keyword>
<feature type="transmembrane region" description="Helical" evidence="8">
    <location>
        <begin position="176"/>
        <end position="201"/>
    </location>
</feature>
<keyword evidence="5 8" id="KW-0812">Transmembrane</keyword>
<evidence type="ECO:0000256" key="7">
    <source>
        <dbReference type="ARBA" id="ARBA00023136"/>
    </source>
</evidence>
<feature type="transmembrane region" description="Helical" evidence="8">
    <location>
        <begin position="247"/>
        <end position="273"/>
    </location>
</feature>
<evidence type="ECO:0000313" key="9">
    <source>
        <dbReference type="EMBL" id="QCY48630.1"/>
    </source>
</evidence>
<keyword evidence="7 8" id="KW-0472">Membrane</keyword>
<dbReference type="CDD" id="cd09319">
    <property type="entry name" value="TDT_like_1"/>
    <property type="match status" value="1"/>
</dbReference>
<evidence type="ECO:0000256" key="5">
    <source>
        <dbReference type="ARBA" id="ARBA00022692"/>
    </source>
</evidence>
<organism evidence="9 10">
    <name type="scientific">Glutamicibacter creatinolyticus</name>
    <dbReference type="NCBI Taxonomy" id="162496"/>
    <lineage>
        <taxon>Bacteria</taxon>
        <taxon>Bacillati</taxon>
        <taxon>Actinomycetota</taxon>
        <taxon>Actinomycetes</taxon>
        <taxon>Micrococcales</taxon>
        <taxon>Micrococcaceae</taxon>
        <taxon>Glutamicibacter</taxon>
    </lineage>
</organism>
<dbReference type="Gene3D" id="1.50.10.150">
    <property type="entry name" value="Voltage-dependent anion channel"/>
    <property type="match status" value="1"/>
</dbReference>
<dbReference type="KEGG" id="gcr:GcLGCM259_2924"/>
<dbReference type="PANTHER" id="PTHR31686:SF1">
    <property type="entry name" value="SULFITE EFFLUX PUMP SSU1"/>
    <property type="match status" value="1"/>
</dbReference>